<dbReference type="EC" id="3.1.-.-" evidence="5"/>
<dbReference type="OrthoDB" id="7204339at2"/>
<dbReference type="InterPro" id="IPR022907">
    <property type="entry name" value="VapC_family"/>
</dbReference>
<comment type="function">
    <text evidence="5">Toxic component of a toxin-antitoxin (TA) system. An RNase.</text>
</comment>
<keyword evidence="1 5" id="KW-1277">Toxin-antitoxin system</keyword>
<evidence type="ECO:0000256" key="2">
    <source>
        <dbReference type="ARBA" id="ARBA00022722"/>
    </source>
</evidence>
<feature type="binding site" evidence="5">
    <location>
        <position position="6"/>
    </location>
    <ligand>
        <name>Mg(2+)</name>
        <dbReference type="ChEBI" id="CHEBI:18420"/>
    </ligand>
</feature>
<dbReference type="SUPFAM" id="SSF88723">
    <property type="entry name" value="PIN domain-like"/>
    <property type="match status" value="1"/>
</dbReference>
<comment type="cofactor">
    <cofactor evidence="5">
        <name>Mg(2+)</name>
        <dbReference type="ChEBI" id="CHEBI:18420"/>
    </cofactor>
</comment>
<keyword evidence="8" id="KW-1185">Reference proteome</keyword>
<feature type="domain" description="PIN" evidence="6">
    <location>
        <begin position="3"/>
        <end position="130"/>
    </location>
</feature>
<comment type="similarity">
    <text evidence="5">Belongs to the PINc/VapC protein family.</text>
</comment>
<dbReference type="GO" id="GO:0016787">
    <property type="term" value="F:hydrolase activity"/>
    <property type="evidence" value="ECO:0007669"/>
    <property type="project" value="UniProtKB-KW"/>
</dbReference>
<gene>
    <name evidence="5" type="primary">vapC</name>
    <name evidence="7" type="ORF">FSB78_16770</name>
</gene>
<dbReference type="GO" id="GO:0090729">
    <property type="term" value="F:toxin activity"/>
    <property type="evidence" value="ECO:0007669"/>
    <property type="project" value="UniProtKB-KW"/>
</dbReference>
<dbReference type="HAMAP" id="MF_00265">
    <property type="entry name" value="VapC_Nob1"/>
    <property type="match status" value="1"/>
</dbReference>
<keyword evidence="2 5" id="KW-0540">Nuclease</keyword>
<dbReference type="Proteomes" id="UP000321250">
    <property type="component" value="Unassembled WGS sequence"/>
</dbReference>
<evidence type="ECO:0000256" key="5">
    <source>
        <dbReference type="HAMAP-Rule" id="MF_00265"/>
    </source>
</evidence>
<evidence type="ECO:0000313" key="7">
    <source>
        <dbReference type="EMBL" id="TXC72414.1"/>
    </source>
</evidence>
<dbReference type="RefSeq" id="WP_147083688.1">
    <property type="nucleotide sequence ID" value="NZ_VOQR01000001.1"/>
</dbReference>
<dbReference type="Gene3D" id="3.40.50.1010">
    <property type="entry name" value="5'-nuclease"/>
    <property type="match status" value="1"/>
</dbReference>
<dbReference type="InterPro" id="IPR002716">
    <property type="entry name" value="PIN_dom"/>
</dbReference>
<dbReference type="GO" id="GO:0004540">
    <property type="term" value="F:RNA nuclease activity"/>
    <property type="evidence" value="ECO:0007669"/>
    <property type="project" value="InterPro"/>
</dbReference>
<proteinExistence type="inferred from homology"/>
<keyword evidence="3 5" id="KW-0479">Metal-binding</keyword>
<evidence type="ECO:0000256" key="1">
    <source>
        <dbReference type="ARBA" id="ARBA00022649"/>
    </source>
</evidence>
<dbReference type="Pfam" id="PF01850">
    <property type="entry name" value="PIN"/>
    <property type="match status" value="1"/>
</dbReference>
<evidence type="ECO:0000313" key="8">
    <source>
        <dbReference type="Proteomes" id="UP000321250"/>
    </source>
</evidence>
<keyword evidence="4 5" id="KW-0378">Hydrolase</keyword>
<organism evidence="7 8">
    <name type="scientific">Sphingomonas ginsenosidivorax</name>
    <dbReference type="NCBI Taxonomy" id="862135"/>
    <lineage>
        <taxon>Bacteria</taxon>
        <taxon>Pseudomonadati</taxon>
        <taxon>Pseudomonadota</taxon>
        <taxon>Alphaproteobacteria</taxon>
        <taxon>Sphingomonadales</taxon>
        <taxon>Sphingomonadaceae</taxon>
        <taxon>Sphingomonas</taxon>
    </lineage>
</organism>
<dbReference type="GO" id="GO:0000287">
    <property type="term" value="F:magnesium ion binding"/>
    <property type="evidence" value="ECO:0007669"/>
    <property type="project" value="UniProtKB-UniRule"/>
</dbReference>
<keyword evidence="5" id="KW-0800">Toxin</keyword>
<feature type="binding site" evidence="5">
    <location>
        <position position="105"/>
    </location>
    <ligand>
        <name>Mg(2+)</name>
        <dbReference type="ChEBI" id="CHEBI:18420"/>
    </ligand>
</feature>
<name>A0A5C6UJ31_9SPHN</name>
<dbReference type="AlphaFoldDB" id="A0A5C6UJ31"/>
<evidence type="ECO:0000259" key="6">
    <source>
        <dbReference type="Pfam" id="PF01850"/>
    </source>
</evidence>
<dbReference type="InterPro" id="IPR029060">
    <property type="entry name" value="PIN-like_dom_sf"/>
</dbReference>
<comment type="caution">
    <text evidence="7">The sequence shown here is derived from an EMBL/GenBank/DDBJ whole genome shotgun (WGS) entry which is preliminary data.</text>
</comment>
<evidence type="ECO:0000256" key="3">
    <source>
        <dbReference type="ARBA" id="ARBA00022723"/>
    </source>
</evidence>
<reference evidence="7 8" key="1">
    <citation type="journal article" date="2013" name="Antonie Van Leeuwenhoek">
        <title>Sphingomonas ginsenosidivorax sp. nov., with the ability to transform ginsenosides.</title>
        <authorList>
            <person name="Jin X.F."/>
            <person name="Kim J.K."/>
            <person name="Liu Q.M."/>
            <person name="Kang M.S."/>
            <person name="He D."/>
            <person name="Jin F.X."/>
            <person name="Kim S.C."/>
            <person name="Im W.T."/>
        </authorList>
    </citation>
    <scope>NUCLEOTIDE SEQUENCE [LARGE SCALE GENOMIC DNA]</scope>
    <source>
        <strain evidence="7 8">KHI67</strain>
    </source>
</reference>
<sequence length="142" mass="15682">MTIYCDTSVLVSAFAAEAASESVREWLDRHADKVVISDWVVNEFSGALALKRRIGAIDQASWLAVMQDWRAFLRDGIPVEQVVPRDFARAAAILEQPDLKLRSSDALHLALAEDRGFAMATLDKALGDAADMVRVPRTRVLT</sequence>
<protein>
    <recommendedName>
        <fullName evidence="5">Ribonuclease VapC</fullName>
        <shortName evidence="5">RNase VapC</shortName>
        <ecNumber evidence="5">3.1.-.-</ecNumber>
    </recommendedName>
    <alternativeName>
        <fullName evidence="5">Toxin VapC</fullName>
    </alternativeName>
</protein>
<dbReference type="CDD" id="cd09874">
    <property type="entry name" value="PIN_MT3492-like"/>
    <property type="match status" value="1"/>
</dbReference>
<dbReference type="EMBL" id="VOQR01000001">
    <property type="protein sequence ID" value="TXC72414.1"/>
    <property type="molecule type" value="Genomic_DNA"/>
</dbReference>
<evidence type="ECO:0000256" key="4">
    <source>
        <dbReference type="ARBA" id="ARBA00022801"/>
    </source>
</evidence>
<keyword evidence="5" id="KW-0460">Magnesium</keyword>
<accession>A0A5C6UJ31</accession>